<accession>A0A4R2NG07</accession>
<keyword evidence="2" id="KW-1185">Reference proteome</keyword>
<protein>
    <submittedName>
        <fullName evidence="1">Uncharacterized protein</fullName>
    </submittedName>
</protein>
<dbReference type="EMBL" id="SLXL01000021">
    <property type="protein sequence ID" value="TCP20283.1"/>
    <property type="molecule type" value="Genomic_DNA"/>
</dbReference>
<dbReference type="RefSeq" id="WP_132605727.1">
    <property type="nucleotide sequence ID" value="NZ_NRRP01000042.1"/>
</dbReference>
<proteinExistence type="predicted"/>
<dbReference type="AlphaFoldDB" id="A0A4R2NG07"/>
<evidence type="ECO:0000313" key="1">
    <source>
        <dbReference type="EMBL" id="TCP20283.1"/>
    </source>
</evidence>
<dbReference type="OrthoDB" id="7846644at2"/>
<sequence length="127" mass="14348">MVDENKGGRKRSYSTEQVETAVEIAEALREAVTAQSITRILKSELGVKATPRKETLESEIQTVLDRRERQRNAQMIAELPEVLRGTVAEFASDEEERFLLAAATAYRTLTDESRKPIESAHRYIALL</sequence>
<gene>
    <name evidence="1" type="ORF">EV656_12117</name>
</gene>
<dbReference type="Proteomes" id="UP000295733">
    <property type="component" value="Unassembled WGS sequence"/>
</dbReference>
<organism evidence="1 2">
    <name type="scientific">Rhodovulum adriaticum</name>
    <name type="common">Rhodopseudomonas adriatica</name>
    <dbReference type="NCBI Taxonomy" id="35804"/>
    <lineage>
        <taxon>Bacteria</taxon>
        <taxon>Pseudomonadati</taxon>
        <taxon>Pseudomonadota</taxon>
        <taxon>Alphaproteobacteria</taxon>
        <taxon>Rhodobacterales</taxon>
        <taxon>Paracoccaceae</taxon>
        <taxon>Rhodovulum</taxon>
    </lineage>
</organism>
<comment type="caution">
    <text evidence="1">The sequence shown here is derived from an EMBL/GenBank/DDBJ whole genome shotgun (WGS) entry which is preliminary data.</text>
</comment>
<reference evidence="1 2" key="1">
    <citation type="submission" date="2019-03" db="EMBL/GenBank/DDBJ databases">
        <title>Genomic Encyclopedia of Type Strains, Phase IV (KMG-IV): sequencing the most valuable type-strain genomes for metagenomic binning, comparative biology and taxonomic classification.</title>
        <authorList>
            <person name="Goeker M."/>
        </authorList>
    </citation>
    <scope>NUCLEOTIDE SEQUENCE [LARGE SCALE GENOMIC DNA]</scope>
    <source>
        <strain evidence="1 2">DSM 2781</strain>
    </source>
</reference>
<evidence type="ECO:0000313" key="2">
    <source>
        <dbReference type="Proteomes" id="UP000295733"/>
    </source>
</evidence>
<name>A0A4R2NG07_RHOAD</name>